<name>A0A9Q9CS01_9FIRM</name>
<feature type="domain" description="Glycosyl transferase family 28 C-terminal" evidence="5">
    <location>
        <begin position="211"/>
        <end position="339"/>
    </location>
</feature>
<evidence type="ECO:0000256" key="1">
    <source>
        <dbReference type="ARBA" id="ARBA00004370"/>
    </source>
</evidence>
<evidence type="ECO:0000313" key="7">
    <source>
        <dbReference type="EMBL" id="UUF08693.1"/>
    </source>
</evidence>
<evidence type="ECO:0000259" key="5">
    <source>
        <dbReference type="Pfam" id="PF04101"/>
    </source>
</evidence>
<dbReference type="Gene3D" id="3.40.50.2000">
    <property type="entry name" value="Glycogen Phosphorylase B"/>
    <property type="match status" value="1"/>
</dbReference>
<dbReference type="Proteomes" id="UP001058072">
    <property type="component" value="Chromosome"/>
</dbReference>
<comment type="subcellular location">
    <subcellularLocation>
        <location evidence="1">Membrane</location>
    </subcellularLocation>
</comment>
<dbReference type="InterPro" id="IPR050519">
    <property type="entry name" value="Glycosyltransf_28_UgtP"/>
</dbReference>
<evidence type="ECO:0000256" key="4">
    <source>
        <dbReference type="ARBA" id="ARBA00022679"/>
    </source>
</evidence>
<keyword evidence="3" id="KW-0328">Glycosyltransferase</keyword>
<dbReference type="PANTHER" id="PTHR43025">
    <property type="entry name" value="MONOGALACTOSYLDIACYLGLYCEROL SYNTHASE"/>
    <property type="match status" value="1"/>
</dbReference>
<evidence type="ECO:0000259" key="6">
    <source>
        <dbReference type="Pfam" id="PF06925"/>
    </source>
</evidence>
<dbReference type="GO" id="GO:0009247">
    <property type="term" value="P:glycolipid biosynthetic process"/>
    <property type="evidence" value="ECO:0007669"/>
    <property type="project" value="InterPro"/>
</dbReference>
<proteinExistence type="inferred from homology"/>
<evidence type="ECO:0000256" key="3">
    <source>
        <dbReference type="ARBA" id="ARBA00022676"/>
    </source>
</evidence>
<dbReference type="Pfam" id="PF06925">
    <property type="entry name" value="MGDG_synth"/>
    <property type="match status" value="1"/>
</dbReference>
<keyword evidence="4" id="KW-0808">Transferase</keyword>
<dbReference type="RefSeq" id="WP_055275673.1">
    <property type="nucleotide sequence ID" value="NZ_CP071250.1"/>
</dbReference>
<dbReference type="Pfam" id="PF04101">
    <property type="entry name" value="Glyco_tran_28_C"/>
    <property type="match status" value="1"/>
</dbReference>
<dbReference type="InterPro" id="IPR009695">
    <property type="entry name" value="Diacylglyc_glucosyltr_N"/>
</dbReference>
<reference evidence="7" key="1">
    <citation type="submission" date="2021-03" db="EMBL/GenBank/DDBJ databases">
        <title>Comparative Genomics and Metabolomics in the genus Turicibacter.</title>
        <authorList>
            <person name="Maki J."/>
            <person name="Looft T."/>
        </authorList>
    </citation>
    <scope>NUCLEOTIDE SEQUENCE</scope>
    <source>
        <strain evidence="7">ISU324</strain>
    </source>
</reference>
<dbReference type="EMBL" id="CP071250">
    <property type="protein sequence ID" value="UUF08693.1"/>
    <property type="molecule type" value="Genomic_DNA"/>
</dbReference>
<dbReference type="InterPro" id="IPR007235">
    <property type="entry name" value="Glyco_trans_28_C"/>
</dbReference>
<organism evidence="7 8">
    <name type="scientific">Turicibacter bilis</name>
    <dbReference type="NCBI Taxonomy" id="2735723"/>
    <lineage>
        <taxon>Bacteria</taxon>
        <taxon>Bacillati</taxon>
        <taxon>Bacillota</taxon>
        <taxon>Erysipelotrichia</taxon>
        <taxon>Erysipelotrichales</taxon>
        <taxon>Turicibacteraceae</taxon>
        <taxon>Turicibacter</taxon>
    </lineage>
</organism>
<dbReference type="AlphaFoldDB" id="A0A9Q9CS01"/>
<dbReference type="GO" id="GO:0016758">
    <property type="term" value="F:hexosyltransferase activity"/>
    <property type="evidence" value="ECO:0007669"/>
    <property type="project" value="InterPro"/>
</dbReference>
<protein>
    <submittedName>
        <fullName evidence="7">UDP-diphospho-muramoylpentapeptide beta-N-acetylglucosaminyltransferase</fullName>
    </submittedName>
</protein>
<dbReference type="SUPFAM" id="SSF53756">
    <property type="entry name" value="UDP-Glycosyltransferase/glycogen phosphorylase"/>
    <property type="match status" value="1"/>
</dbReference>
<comment type="similarity">
    <text evidence="2">Belongs to the glycosyltransferase 28 family.</text>
</comment>
<feature type="domain" description="Diacylglycerol glucosyltransferase N-terminal" evidence="6">
    <location>
        <begin position="14"/>
        <end position="177"/>
    </location>
</feature>
<evidence type="ECO:0000313" key="8">
    <source>
        <dbReference type="Proteomes" id="UP001058072"/>
    </source>
</evidence>
<dbReference type="PANTHER" id="PTHR43025:SF3">
    <property type="entry name" value="MONOGALACTOSYLDIACYLGLYCEROL SYNTHASE 1, CHLOROPLASTIC"/>
    <property type="match status" value="1"/>
</dbReference>
<accession>A0A9Q9CS01</accession>
<gene>
    <name evidence="7" type="ORF">J0J70_01315</name>
</gene>
<evidence type="ECO:0000256" key="2">
    <source>
        <dbReference type="ARBA" id="ARBA00006962"/>
    </source>
</evidence>
<sequence length="364" mass="41621">MKVLILTGKFGMGHYSASYSIEEQLKSTIENSDVTIVDIFDYTLPHISKLIYRSFSLLINRASICYNIFYNYTENGNETSKPILGDYFYKSLQQLLLITKPTVIISTIPYCSQLVSHYKTKSSCQIPLITCITDISSHSEWINDQTDCYLVGSPSLQSELIEKGIPRNKLHVIGIPVKLAFKSHHVLPQLHQENKHLLIMGGGLGLLPKSKKFYEELNNLKNIKTTLITGGNKKLFQKLHGKYENIDVIGFTNQVYNYMQQADLIISKPGGITIFEAIHSELPMLIIEPFLQQEMKNAQFINYHRLGRIISKQQLINIHYLSQILNDETNLYEMRQNMKSLKQQLNHATLDTIILSYQNCQLGA</sequence>
<dbReference type="GO" id="GO:0016020">
    <property type="term" value="C:membrane"/>
    <property type="evidence" value="ECO:0007669"/>
    <property type="project" value="UniProtKB-SubCell"/>
</dbReference>